<name>A0AAW1U4A0_9CUCU</name>
<evidence type="ECO:0000313" key="3">
    <source>
        <dbReference type="Proteomes" id="UP001431783"/>
    </source>
</evidence>
<feature type="region of interest" description="Disordered" evidence="1">
    <location>
        <begin position="1"/>
        <end position="21"/>
    </location>
</feature>
<organism evidence="2 3">
    <name type="scientific">Henosepilachna vigintioctopunctata</name>
    <dbReference type="NCBI Taxonomy" id="420089"/>
    <lineage>
        <taxon>Eukaryota</taxon>
        <taxon>Metazoa</taxon>
        <taxon>Ecdysozoa</taxon>
        <taxon>Arthropoda</taxon>
        <taxon>Hexapoda</taxon>
        <taxon>Insecta</taxon>
        <taxon>Pterygota</taxon>
        <taxon>Neoptera</taxon>
        <taxon>Endopterygota</taxon>
        <taxon>Coleoptera</taxon>
        <taxon>Polyphaga</taxon>
        <taxon>Cucujiformia</taxon>
        <taxon>Coccinelloidea</taxon>
        <taxon>Coccinellidae</taxon>
        <taxon>Epilachninae</taxon>
        <taxon>Epilachnini</taxon>
        <taxon>Henosepilachna</taxon>
    </lineage>
</organism>
<protein>
    <submittedName>
        <fullName evidence="2">Uncharacterized protein</fullName>
    </submittedName>
</protein>
<evidence type="ECO:0000313" key="2">
    <source>
        <dbReference type="EMBL" id="KAK9877388.1"/>
    </source>
</evidence>
<dbReference type="Proteomes" id="UP001431783">
    <property type="component" value="Unassembled WGS sequence"/>
</dbReference>
<gene>
    <name evidence="2" type="ORF">WA026_017784</name>
</gene>
<sequence length="96" mass="11093">MATAEFNYPGIQRENSDSSDTRTFPHILEYVGLKQIIDRSHYHSTSSKLFNIGELPHTPDIMIDLELIHLDVIEDWKKMFGDYGSSRIEHISLTTQ</sequence>
<proteinExistence type="predicted"/>
<keyword evidence="3" id="KW-1185">Reference proteome</keyword>
<dbReference type="AlphaFoldDB" id="A0AAW1U4A0"/>
<dbReference type="EMBL" id="JARQZJ010000041">
    <property type="protein sequence ID" value="KAK9877388.1"/>
    <property type="molecule type" value="Genomic_DNA"/>
</dbReference>
<accession>A0AAW1U4A0</accession>
<comment type="caution">
    <text evidence="2">The sequence shown here is derived from an EMBL/GenBank/DDBJ whole genome shotgun (WGS) entry which is preliminary data.</text>
</comment>
<reference evidence="2 3" key="1">
    <citation type="submission" date="2023-03" db="EMBL/GenBank/DDBJ databases">
        <title>Genome insight into feeding habits of ladybird beetles.</title>
        <authorList>
            <person name="Li H.-S."/>
            <person name="Huang Y.-H."/>
            <person name="Pang H."/>
        </authorList>
    </citation>
    <scope>NUCLEOTIDE SEQUENCE [LARGE SCALE GENOMIC DNA]</scope>
    <source>
        <strain evidence="2">SYSU_2023b</strain>
        <tissue evidence="2">Whole body</tissue>
    </source>
</reference>
<evidence type="ECO:0000256" key="1">
    <source>
        <dbReference type="SAM" id="MobiDB-lite"/>
    </source>
</evidence>